<dbReference type="GO" id="GO:0015081">
    <property type="term" value="F:sodium ion transmembrane transporter activity"/>
    <property type="evidence" value="ECO:0007669"/>
    <property type="project" value="InterPro"/>
</dbReference>
<proteinExistence type="predicted"/>
<feature type="chain" id="PRO_5039622681" evidence="7">
    <location>
        <begin position="22"/>
        <end position="270"/>
    </location>
</feature>
<protein>
    <submittedName>
        <fullName evidence="8">OadG family protein</fullName>
    </submittedName>
</protein>
<evidence type="ECO:0000256" key="5">
    <source>
        <dbReference type="ARBA" id="ARBA00023136"/>
    </source>
</evidence>
<sequence>MKMKRKLFAVLAAVLCLGSLAGCASQSSDESAMDPTMEAAVISSAQAIVQELAAYDEETLSSMIENYEYNDNSDMVASLQAWMSTQEEVGGLVQVNGATAVYEDRQYVAEVDATFERCPVDVTITYDRQGAITNIECSPQYSVADNMTRAAIHTVIGMGTVFIVLIFISFLISCFKYINAWEKRHNAGGQEAGEQAQGVPAPAAAPAAAVEETDPALIAGMMAVIAAEENLVNDLELVAVITAAISAYTDTPADGLVVRSIKRKPKSRWK</sequence>
<feature type="transmembrane region" description="Helical" evidence="6">
    <location>
        <begin position="150"/>
        <end position="175"/>
    </location>
</feature>
<evidence type="ECO:0000313" key="8">
    <source>
        <dbReference type="EMBL" id="HIT42672.1"/>
    </source>
</evidence>
<gene>
    <name evidence="8" type="ORF">IAB60_11370</name>
</gene>
<keyword evidence="7" id="KW-0732">Signal</keyword>
<keyword evidence="5 6" id="KW-0472">Membrane</keyword>
<reference evidence="8" key="1">
    <citation type="submission" date="2020-10" db="EMBL/GenBank/DDBJ databases">
        <authorList>
            <person name="Gilroy R."/>
        </authorList>
    </citation>
    <scope>NUCLEOTIDE SEQUENCE</scope>
    <source>
        <strain evidence="8">CHK123-3438</strain>
    </source>
</reference>
<evidence type="ECO:0000256" key="3">
    <source>
        <dbReference type="ARBA" id="ARBA00022692"/>
    </source>
</evidence>
<evidence type="ECO:0000256" key="7">
    <source>
        <dbReference type="SAM" id="SignalP"/>
    </source>
</evidence>
<keyword evidence="4 6" id="KW-1133">Transmembrane helix</keyword>
<dbReference type="Gene3D" id="3.10.450.590">
    <property type="match status" value="1"/>
</dbReference>
<dbReference type="AlphaFoldDB" id="A0A9D1KHH4"/>
<feature type="signal peptide" evidence="7">
    <location>
        <begin position="1"/>
        <end position="21"/>
    </location>
</feature>
<dbReference type="Pfam" id="PF04277">
    <property type="entry name" value="OAD_gamma"/>
    <property type="match status" value="1"/>
</dbReference>
<comment type="caution">
    <text evidence="8">The sequence shown here is derived from an EMBL/GenBank/DDBJ whole genome shotgun (WGS) entry which is preliminary data.</text>
</comment>
<evidence type="ECO:0000256" key="2">
    <source>
        <dbReference type="ARBA" id="ARBA00022475"/>
    </source>
</evidence>
<evidence type="ECO:0000256" key="1">
    <source>
        <dbReference type="ARBA" id="ARBA00004236"/>
    </source>
</evidence>
<reference evidence="8" key="2">
    <citation type="journal article" date="2021" name="PeerJ">
        <title>Extensive microbial diversity within the chicken gut microbiome revealed by metagenomics and culture.</title>
        <authorList>
            <person name="Gilroy R."/>
            <person name="Ravi A."/>
            <person name="Getino M."/>
            <person name="Pursley I."/>
            <person name="Horton D.L."/>
            <person name="Alikhan N.F."/>
            <person name="Baker D."/>
            <person name="Gharbi K."/>
            <person name="Hall N."/>
            <person name="Watson M."/>
            <person name="Adriaenssens E.M."/>
            <person name="Foster-Nyarko E."/>
            <person name="Jarju S."/>
            <person name="Secka A."/>
            <person name="Antonio M."/>
            <person name="Oren A."/>
            <person name="Chaudhuri R.R."/>
            <person name="La Ragione R."/>
            <person name="Hildebrand F."/>
            <person name="Pallen M.J."/>
        </authorList>
    </citation>
    <scope>NUCLEOTIDE SEQUENCE</scope>
    <source>
        <strain evidence="8">CHK123-3438</strain>
    </source>
</reference>
<dbReference type="EMBL" id="DVKS01000189">
    <property type="protein sequence ID" value="HIT42672.1"/>
    <property type="molecule type" value="Genomic_DNA"/>
</dbReference>
<evidence type="ECO:0000256" key="6">
    <source>
        <dbReference type="SAM" id="Phobius"/>
    </source>
</evidence>
<dbReference type="PROSITE" id="PS51257">
    <property type="entry name" value="PROKAR_LIPOPROTEIN"/>
    <property type="match status" value="1"/>
</dbReference>
<comment type="subcellular location">
    <subcellularLocation>
        <location evidence="1">Cell membrane</location>
    </subcellularLocation>
</comment>
<keyword evidence="3 6" id="KW-0812">Transmembrane</keyword>
<organism evidence="8 9">
    <name type="scientific">Candidatus Caccovicinus merdipullorum</name>
    <dbReference type="NCBI Taxonomy" id="2840724"/>
    <lineage>
        <taxon>Bacteria</taxon>
        <taxon>Bacillati</taxon>
        <taxon>Bacillota</taxon>
        <taxon>Clostridia</taxon>
        <taxon>Eubacteriales</taxon>
        <taxon>Candidatus Caccovicinus</taxon>
    </lineage>
</organism>
<evidence type="ECO:0000256" key="4">
    <source>
        <dbReference type="ARBA" id="ARBA00022989"/>
    </source>
</evidence>
<evidence type="ECO:0000313" key="9">
    <source>
        <dbReference type="Proteomes" id="UP000886860"/>
    </source>
</evidence>
<keyword evidence="2" id="KW-1003">Cell membrane</keyword>
<dbReference type="Proteomes" id="UP000886860">
    <property type="component" value="Unassembled WGS sequence"/>
</dbReference>
<name>A0A9D1KHH4_9FIRM</name>
<dbReference type="GO" id="GO:0036376">
    <property type="term" value="P:sodium ion export across plasma membrane"/>
    <property type="evidence" value="ECO:0007669"/>
    <property type="project" value="InterPro"/>
</dbReference>
<dbReference type="GO" id="GO:0005886">
    <property type="term" value="C:plasma membrane"/>
    <property type="evidence" value="ECO:0007669"/>
    <property type="project" value="UniProtKB-SubCell"/>
</dbReference>
<dbReference type="InterPro" id="IPR005899">
    <property type="entry name" value="Na_pump_deCOase"/>
</dbReference>
<accession>A0A9D1KHH4</accession>